<proteinExistence type="predicted"/>
<evidence type="ECO:0000313" key="3">
    <source>
        <dbReference type="Proteomes" id="UP001244443"/>
    </source>
</evidence>
<keyword evidence="1" id="KW-0732">Signal</keyword>
<dbReference type="Pfam" id="PF20329">
    <property type="entry name" value="DUF6624"/>
    <property type="match status" value="1"/>
</dbReference>
<gene>
    <name evidence="2" type="ORF">QYS48_30080</name>
</gene>
<evidence type="ECO:0000313" key="2">
    <source>
        <dbReference type="EMBL" id="WMN07847.1"/>
    </source>
</evidence>
<dbReference type="RefSeq" id="WP_308358127.1">
    <property type="nucleotide sequence ID" value="NZ_CP129970.2"/>
</dbReference>
<name>A0AA51N809_9BACT</name>
<feature type="chain" id="PRO_5041323556" description="Tetratricopeptide repeat protein" evidence="1">
    <location>
        <begin position="20"/>
        <end position="308"/>
    </location>
</feature>
<dbReference type="AlphaFoldDB" id="A0AA51N809"/>
<reference evidence="2" key="1">
    <citation type="submission" date="2023-08" db="EMBL/GenBank/DDBJ databases">
        <title>Comparative genomics and taxonomic characterization of three novel marine species of genus Marivirga.</title>
        <authorList>
            <person name="Muhammad N."/>
            <person name="Kim S.-G."/>
        </authorList>
    </citation>
    <scope>NUCLEOTIDE SEQUENCE [LARGE SCALE GENOMIC DNA]</scope>
    <source>
        <strain evidence="2">ABR2-2</strain>
    </source>
</reference>
<organism evidence="2 3">
    <name type="scientific">Marivirga arenosa</name>
    <dbReference type="NCBI Taxonomy" id="3059076"/>
    <lineage>
        <taxon>Bacteria</taxon>
        <taxon>Pseudomonadati</taxon>
        <taxon>Bacteroidota</taxon>
        <taxon>Cytophagia</taxon>
        <taxon>Cytophagales</taxon>
        <taxon>Marivirgaceae</taxon>
        <taxon>Marivirga</taxon>
    </lineage>
</organism>
<keyword evidence="3" id="KW-1185">Reference proteome</keyword>
<evidence type="ECO:0008006" key="4">
    <source>
        <dbReference type="Google" id="ProtNLM"/>
    </source>
</evidence>
<evidence type="ECO:0000256" key="1">
    <source>
        <dbReference type="SAM" id="SignalP"/>
    </source>
</evidence>
<dbReference type="InterPro" id="IPR046732">
    <property type="entry name" value="DUF6624"/>
</dbReference>
<dbReference type="EMBL" id="CP129970">
    <property type="protein sequence ID" value="WMN07847.1"/>
    <property type="molecule type" value="Genomic_DNA"/>
</dbReference>
<protein>
    <recommendedName>
        <fullName evidence="4">Tetratricopeptide repeat protein</fullName>
    </recommendedName>
</protein>
<dbReference type="Proteomes" id="UP001244443">
    <property type="component" value="Chromosome"/>
</dbReference>
<sequence length="308" mass="36012">MKKILAFALLLIFIQFSYAQDLRKEADSLKQIGLLEPALMKYGELMIKNPTRTTSYYLAQTCALLWTKDMRDTAFHFLKYAIENDHNLAALHDPSFLSLIEDPRWKKIENHQIMMYQRNHPPIKNQKFAKELLRMIIKDQGFMYAGNLEREKYLKNGGVFNTAAIYPVLALEEKYKAENIDKLNDLLDDFGWPSVSEVPEIAIDGATLIVQHADHDMRIKFFPYVSEAFRRGEVDPLLYAKMKDRILIEKGKEQLYGTQIEIINSEKKLLPLKNPENVDKRREKIGLGPLQPYLKERFNIDWTLAHYK</sequence>
<accession>A0AA51N809</accession>
<feature type="signal peptide" evidence="1">
    <location>
        <begin position="1"/>
        <end position="19"/>
    </location>
</feature>